<dbReference type="Proteomes" id="UP000076717">
    <property type="component" value="Unassembled WGS sequence"/>
</dbReference>
<evidence type="ECO:0000313" key="1">
    <source>
        <dbReference type="EMBL" id="KZX19957.1"/>
    </source>
</evidence>
<accession>A0A162IZA5</accession>
<dbReference type="AlphaFoldDB" id="A0A162IZA5"/>
<evidence type="ECO:0000313" key="2">
    <source>
        <dbReference type="Proteomes" id="UP000076717"/>
    </source>
</evidence>
<dbReference type="InterPro" id="IPR015018">
    <property type="entry name" value="DUF1905"/>
</dbReference>
<dbReference type="Gene3D" id="2.40.30.100">
    <property type="entry name" value="AF2212/PG0164-like"/>
    <property type="match status" value="1"/>
</dbReference>
<name>A0A162IZA5_9MICO</name>
<gene>
    <name evidence="1" type="ORF">ACH61_02945</name>
</gene>
<dbReference type="InterPro" id="IPR037079">
    <property type="entry name" value="AF2212/PG0164-like_sf"/>
</dbReference>
<organism evidence="1 2">
    <name type="scientific">Rathayibacter tanaceti</name>
    <dbReference type="NCBI Taxonomy" id="1671680"/>
    <lineage>
        <taxon>Bacteria</taxon>
        <taxon>Bacillati</taxon>
        <taxon>Actinomycetota</taxon>
        <taxon>Actinomycetes</taxon>
        <taxon>Micrococcales</taxon>
        <taxon>Microbacteriaceae</taxon>
        <taxon>Rathayibacter</taxon>
    </lineage>
</organism>
<dbReference type="PATRIC" id="fig|1671680.3.peg.3166"/>
<dbReference type="Pfam" id="PF08922">
    <property type="entry name" value="DUF1905"/>
    <property type="match status" value="1"/>
</dbReference>
<sequence>MAGAGTTIGRAPRESPCHPRAVQFTTTLFAIGSNTGIEVPPEVLEALGGGKRPAVAVTVNGYRFTSTVGAREGRALIPFSADKRRETGLAGGDAIEVELELDATPRLVVVPDDLASALAEAGAVERFAALSPSARKAHVGAVEGAKAAETRARRVASVVAALST</sequence>
<dbReference type="SUPFAM" id="SSF141694">
    <property type="entry name" value="AF2212/PG0164-like"/>
    <property type="match status" value="1"/>
</dbReference>
<dbReference type="Pfam" id="PF13376">
    <property type="entry name" value="OmdA"/>
    <property type="match status" value="1"/>
</dbReference>
<reference evidence="1 2" key="1">
    <citation type="submission" date="2015-08" db="EMBL/GenBank/DDBJ databases">
        <title>Draft Genome Sequence of Rathayibacter sp. Strain VKM Ac-2596 Isolated from Leaf Gall Induced by Plant-Parasitic Nematodes.</title>
        <authorList>
            <person name="Vasilenko O.V."/>
            <person name="Starodumova I.P."/>
            <person name="Tarlachkov S.V."/>
            <person name="Dorofeeva L.V."/>
            <person name="Evtushenko L.I."/>
        </authorList>
    </citation>
    <scope>NUCLEOTIDE SEQUENCE [LARGE SCALE GENOMIC DNA]</scope>
    <source>
        <strain evidence="1 2">VKM Ac-2596</strain>
    </source>
</reference>
<protein>
    <submittedName>
        <fullName evidence="1">Uncharacterized protein</fullName>
    </submittedName>
</protein>
<comment type="caution">
    <text evidence="1">The sequence shown here is derived from an EMBL/GenBank/DDBJ whole genome shotgun (WGS) entry which is preliminary data.</text>
</comment>
<keyword evidence="2" id="KW-1185">Reference proteome</keyword>
<proteinExistence type="predicted"/>
<dbReference type="EMBL" id="LIIN01000165">
    <property type="protein sequence ID" value="KZX19957.1"/>
    <property type="molecule type" value="Genomic_DNA"/>
</dbReference>